<organism evidence="1 2">
    <name type="scientific">Dermabacter vaginalis</name>
    <dbReference type="NCBI Taxonomy" id="1630135"/>
    <lineage>
        <taxon>Bacteria</taxon>
        <taxon>Bacillati</taxon>
        <taxon>Actinomycetota</taxon>
        <taxon>Actinomycetes</taxon>
        <taxon>Micrococcales</taxon>
        <taxon>Dermabacteraceae</taxon>
        <taxon>Dermabacter</taxon>
    </lineage>
</organism>
<evidence type="ECO:0000313" key="2">
    <source>
        <dbReference type="Proteomes" id="UP000092596"/>
    </source>
</evidence>
<reference evidence="1 2" key="1">
    <citation type="submission" date="2015-06" db="EMBL/GenBank/DDBJ databases">
        <title>Investigation of pathophysiology for high-risk pregnancy and development of treatment modality based on it.</title>
        <authorList>
            <person name="Kim B.-C."/>
            <person name="Lim S."/>
        </authorList>
    </citation>
    <scope>NUCLEOTIDE SEQUENCE [LARGE SCALE GENOMIC DNA]</scope>
    <source>
        <strain evidence="1 2">AD1-86</strain>
    </source>
</reference>
<sequence length="43" mass="5106">MPGARLVFRHTRSFFHRLTTKRPSRRLLALPARAARPRRKILP</sequence>
<dbReference type="AlphaFoldDB" id="A0A1B0ZJV9"/>
<evidence type="ECO:0000313" key="1">
    <source>
        <dbReference type="EMBL" id="ANP28291.1"/>
    </source>
</evidence>
<gene>
    <name evidence="1" type="ORF">DAD186_17410</name>
</gene>
<dbReference type="EMBL" id="CP012117">
    <property type="protein sequence ID" value="ANP28291.1"/>
    <property type="molecule type" value="Genomic_DNA"/>
</dbReference>
<accession>A0A1B0ZJV9</accession>
<dbReference type="Proteomes" id="UP000092596">
    <property type="component" value="Chromosome"/>
</dbReference>
<name>A0A1B0ZJV9_9MICO</name>
<protein>
    <submittedName>
        <fullName evidence="1">Uncharacterized protein</fullName>
    </submittedName>
</protein>
<proteinExistence type="predicted"/>
<dbReference type="KEGG" id="dva:DAD186_17410"/>